<evidence type="ECO:0000313" key="1">
    <source>
        <dbReference type="EMBL" id="MFH6605115.1"/>
    </source>
</evidence>
<dbReference type="EMBL" id="JBHFPV010000007">
    <property type="protein sequence ID" value="MFH6605115.1"/>
    <property type="molecule type" value="Genomic_DNA"/>
</dbReference>
<comment type="caution">
    <text evidence="1">The sequence shown here is derived from an EMBL/GenBank/DDBJ whole genome shotgun (WGS) entry which is preliminary data.</text>
</comment>
<gene>
    <name evidence="1" type="ORF">ACEZ3G_16630</name>
</gene>
<reference evidence="1" key="1">
    <citation type="submission" date="2024-09" db="EMBL/GenBank/DDBJ databases">
        <authorList>
            <person name="Liu J."/>
        </authorList>
    </citation>
    <scope>NUCLEOTIDE SEQUENCE</scope>
    <source>
        <strain evidence="1">NBU2967</strain>
    </source>
</reference>
<name>A0ACC7LNI0_9FLAO</name>
<organism evidence="1 2">
    <name type="scientific">Meishania litoralis</name>
    <dbReference type="NCBI Taxonomy" id="3434685"/>
    <lineage>
        <taxon>Bacteria</taxon>
        <taxon>Pseudomonadati</taxon>
        <taxon>Bacteroidota</taxon>
        <taxon>Flavobacteriia</taxon>
        <taxon>Flavobacteriales</taxon>
        <taxon>Flavobacteriaceae</taxon>
        <taxon>Meishania</taxon>
    </lineage>
</organism>
<sequence length="151" mass="17755">MMKNKISIFIIVLLAVTSISYGQGPQKPNFEKIKALKVAFFTERLALTSAEAETFWPIYNEYEKTRFHLGKTEHAEFYSKLGDENVSEKEASDLLDKYLKIEKEEEELDKEFTLKMKKVLSAKKTLLLIKAEKDFKKQLIRQFRRNHEGSW</sequence>
<accession>A0ACC7LNI0</accession>
<proteinExistence type="predicted"/>
<dbReference type="Proteomes" id="UP001595191">
    <property type="component" value="Unassembled WGS sequence"/>
</dbReference>
<keyword evidence="2" id="KW-1185">Reference proteome</keyword>
<evidence type="ECO:0000313" key="2">
    <source>
        <dbReference type="Proteomes" id="UP001595191"/>
    </source>
</evidence>
<protein>
    <submittedName>
        <fullName evidence="1">Uncharacterized protein</fullName>
    </submittedName>
</protein>